<dbReference type="AlphaFoldDB" id="D1YWG4"/>
<sequence>MEAVYFYEDKEKKPVDKLLEEEFFKRLGPSVREAAIMGTNRKTGYYLYVRADNPEKMKEAVRLIEESKIPIAKITGDEEKHILDYIHKEEDEAASGMGAIFG</sequence>
<protein>
    <submittedName>
        <fullName evidence="1">Uncharacterized protein</fullName>
    </submittedName>
</protein>
<keyword evidence="2" id="KW-1185">Reference proteome</keyword>
<dbReference type="eggNOG" id="arCOG06692">
    <property type="taxonomic scope" value="Archaea"/>
</dbReference>
<dbReference type="InParanoid" id="D1YWG4"/>
<dbReference type="RefSeq" id="WP_012899466.1">
    <property type="nucleotide sequence ID" value="NC_013665.1"/>
</dbReference>
<dbReference type="OrthoDB" id="145265at2157"/>
<reference evidence="1 2" key="2">
    <citation type="journal article" date="2008" name="Int. J. Syst. Evol. Microbiol.">
        <title>Methanocella paludicola gen. nov., sp. nov., a methane-producing archaeon, the first isolate of the lineage 'Rice Cluster I', and proposal of the new archaeal order Methanocellales ord. nov.</title>
        <authorList>
            <person name="Sakai S."/>
            <person name="Imachi H."/>
            <person name="Hanada S."/>
            <person name="Ohashi A."/>
            <person name="Harada H."/>
            <person name="Kamagata Y."/>
        </authorList>
    </citation>
    <scope>NUCLEOTIDE SEQUENCE [LARGE SCALE GENOMIC DNA]</scope>
    <source>
        <strain evidence="2">DSM 17711 / JCM 13418 / NBRC 101707 / SANAE</strain>
    </source>
</reference>
<dbReference type="EMBL" id="AP011532">
    <property type="protein sequence ID" value="BAI60786.1"/>
    <property type="molecule type" value="Genomic_DNA"/>
</dbReference>
<reference evidence="2" key="3">
    <citation type="journal article" date="2011" name="PLoS ONE">
        <title>Genome sequence of a mesophilic hydrogenotrophic methanogen Methanocella paludicola, the first cultivated representative of the order Methanocellales.</title>
        <authorList>
            <person name="Sakai S."/>
            <person name="Takaki Y."/>
            <person name="Shimamura S."/>
            <person name="Sekine M."/>
            <person name="Tajima T."/>
            <person name="Kosugi H."/>
            <person name="Ichikawa N."/>
            <person name="Tasumi E."/>
            <person name="Hiraki A.T."/>
            <person name="Shimizu A."/>
            <person name="Kato Y."/>
            <person name="Nishiko R."/>
            <person name="Mori K."/>
            <person name="Fujita N."/>
            <person name="Imachi H."/>
            <person name="Takai K."/>
        </authorList>
    </citation>
    <scope>NUCLEOTIDE SEQUENCE [LARGE SCALE GENOMIC DNA]</scope>
    <source>
        <strain evidence="2">DSM 17711 / JCM 13418 / NBRC 101707 / SANAE</strain>
    </source>
</reference>
<accession>D1YWG4</accession>
<dbReference type="STRING" id="304371.MCP_0714"/>
<proteinExistence type="predicted"/>
<organism evidence="1 2">
    <name type="scientific">Methanocella paludicola (strain DSM 17711 / JCM 13418 / NBRC 101707 / SANAE)</name>
    <dbReference type="NCBI Taxonomy" id="304371"/>
    <lineage>
        <taxon>Archaea</taxon>
        <taxon>Methanobacteriati</taxon>
        <taxon>Methanobacteriota</taxon>
        <taxon>Stenosarchaea group</taxon>
        <taxon>Methanomicrobia</taxon>
        <taxon>Methanocellales</taxon>
        <taxon>Methanocellaceae</taxon>
        <taxon>Methanocella</taxon>
    </lineage>
</organism>
<dbReference type="Proteomes" id="UP000001882">
    <property type="component" value="Chromosome"/>
</dbReference>
<gene>
    <name evidence="1" type="ordered locus">MCP_0714</name>
</gene>
<evidence type="ECO:0000313" key="1">
    <source>
        <dbReference type="EMBL" id="BAI60786.1"/>
    </source>
</evidence>
<dbReference type="KEGG" id="mpd:MCP_0714"/>
<reference evidence="1 2" key="1">
    <citation type="journal article" date="2007" name="Appl. Environ. Microbiol.">
        <title>Isolation of key methanogens for global methane emission from rice paddy fields: a novel isolate affiliated with the clone cluster rice cluster I.</title>
        <authorList>
            <person name="Sakai S."/>
            <person name="Imachi H."/>
            <person name="Sekiguchi Y."/>
            <person name="Ohashi A."/>
            <person name="Harada H."/>
            <person name="Kamagata Y."/>
        </authorList>
    </citation>
    <scope>NUCLEOTIDE SEQUENCE [LARGE SCALE GENOMIC DNA]</scope>
    <source>
        <strain evidence="2">DSM 17711 / JCM 13418 / NBRC 101707 / SANAE</strain>
    </source>
</reference>
<dbReference type="GeneID" id="8680757"/>
<evidence type="ECO:0000313" key="2">
    <source>
        <dbReference type="Proteomes" id="UP000001882"/>
    </source>
</evidence>
<name>D1YWG4_METPS</name>